<sequence>MASSESNIASQNEIVLCENEMVCSLTNKVVRATKHWSLKRQQMKLYEREIMCRHKTKKALFGESRFVIFLL</sequence>
<name>A0AAW7JWZ8_9BACT</name>
<proteinExistence type="predicted"/>
<dbReference type="AlphaFoldDB" id="A0AAW7JWZ8"/>
<reference evidence="1" key="2">
    <citation type="submission" date="2023-08" db="EMBL/GenBank/DDBJ databases">
        <title>Identification and characterization of horizontal gene transfer across gut microbiota members of farm animals based on homology search.</title>
        <authorList>
            <person name="Schwarzerova J."/>
            <person name="Nykrynova M."/>
            <person name="Jureckova K."/>
            <person name="Cejkova D."/>
            <person name="Rychlik I."/>
        </authorList>
    </citation>
    <scope>NUCLEOTIDE SEQUENCE</scope>
    <source>
        <strain evidence="1">ET15</strain>
    </source>
</reference>
<reference evidence="1" key="1">
    <citation type="submission" date="2023-06" db="EMBL/GenBank/DDBJ databases">
        <authorList>
            <person name="Zeman M."/>
            <person name="Kubasova T."/>
            <person name="Jahodarova E."/>
            <person name="Nykrynova M."/>
            <person name="Rychlik I."/>
        </authorList>
    </citation>
    <scope>NUCLEOTIDE SEQUENCE</scope>
    <source>
        <strain evidence="1">ET15</strain>
    </source>
</reference>
<protein>
    <submittedName>
        <fullName evidence="1">Uncharacterized protein</fullName>
    </submittedName>
</protein>
<dbReference type="EMBL" id="JAUEIF010000015">
    <property type="protein sequence ID" value="MDN0026296.1"/>
    <property type="molecule type" value="Genomic_DNA"/>
</dbReference>
<organism evidence="1 2">
    <name type="scientific">Leyella lascolaii</name>
    <dbReference type="NCBI Taxonomy" id="1776379"/>
    <lineage>
        <taxon>Bacteria</taxon>
        <taxon>Pseudomonadati</taxon>
        <taxon>Bacteroidota</taxon>
        <taxon>Bacteroidia</taxon>
        <taxon>Bacteroidales</taxon>
        <taxon>Prevotellaceae</taxon>
        <taxon>Leyella</taxon>
    </lineage>
</organism>
<dbReference type="RefSeq" id="WP_286685433.1">
    <property type="nucleotide sequence ID" value="NZ_JAUEIE010000004.1"/>
</dbReference>
<accession>A0AAW7JWZ8</accession>
<evidence type="ECO:0000313" key="2">
    <source>
        <dbReference type="Proteomes" id="UP001168478"/>
    </source>
</evidence>
<evidence type="ECO:0000313" key="1">
    <source>
        <dbReference type="EMBL" id="MDN0026296.1"/>
    </source>
</evidence>
<gene>
    <name evidence="1" type="ORF">QVN84_12330</name>
</gene>
<comment type="caution">
    <text evidence="1">The sequence shown here is derived from an EMBL/GenBank/DDBJ whole genome shotgun (WGS) entry which is preliminary data.</text>
</comment>
<dbReference type="Proteomes" id="UP001168478">
    <property type="component" value="Unassembled WGS sequence"/>
</dbReference>